<evidence type="ECO:0000256" key="12">
    <source>
        <dbReference type="ARBA" id="ARBA00022989"/>
    </source>
</evidence>
<comment type="function">
    <text evidence="21">Calcium, potassium:sodium antiporter that transports 1 Ca(2+) and 1 K(+) in exchange for 4 Na(+). Critical component of the visual transduction cascade, controlling the calcium concentration of outer segments during light and darkness. Light causes a rapid lowering of cytosolic free calcium in the outer segment of both retinal rod and cone photoreceptors and the light-induced lowering of calcium is caused by extrusion via this protein which plays a key role in the process of light adaptation.</text>
</comment>
<dbReference type="InterPro" id="IPR004481">
    <property type="entry name" value="K/Na/Ca-exchanger"/>
</dbReference>
<evidence type="ECO:0000256" key="1">
    <source>
        <dbReference type="ARBA" id="ARBA00004651"/>
    </source>
</evidence>
<dbReference type="EMBL" id="JAAKFY010000007">
    <property type="protein sequence ID" value="KAF3854867.1"/>
    <property type="molecule type" value="Genomic_DNA"/>
</dbReference>
<dbReference type="PANTHER" id="PTHR10846">
    <property type="entry name" value="SODIUM/POTASSIUM/CALCIUM EXCHANGER"/>
    <property type="match status" value="1"/>
</dbReference>
<feature type="domain" description="Sodium/calcium exchanger membrane region" evidence="23">
    <location>
        <begin position="113"/>
        <end position="236"/>
    </location>
</feature>
<evidence type="ECO:0000256" key="3">
    <source>
        <dbReference type="ARBA" id="ARBA00022448"/>
    </source>
</evidence>
<evidence type="ECO:0000256" key="18">
    <source>
        <dbReference type="ARBA" id="ARBA00042035"/>
    </source>
</evidence>
<dbReference type="PANTHER" id="PTHR10846:SF36">
    <property type="entry name" value="SODIUM_POTASSIUM_CALCIUM EXCHANGER 1"/>
    <property type="match status" value="1"/>
</dbReference>
<dbReference type="Pfam" id="PF01699">
    <property type="entry name" value="Na_Ca_ex"/>
    <property type="match status" value="1"/>
</dbReference>
<comment type="catalytic activity">
    <reaction evidence="16">
        <text>Ca(2+)(out) + K(+)(out) + 4 Na(+)(in) = Ca(2+)(in) + K(+)(in) + 4 Na(+)(out)</text>
        <dbReference type="Rhea" id="RHEA:69967"/>
        <dbReference type="ChEBI" id="CHEBI:29101"/>
        <dbReference type="ChEBI" id="CHEBI:29103"/>
        <dbReference type="ChEBI" id="CHEBI:29108"/>
    </reaction>
</comment>
<dbReference type="GO" id="GO:0015293">
    <property type="term" value="F:symporter activity"/>
    <property type="evidence" value="ECO:0007669"/>
    <property type="project" value="UniProtKB-KW"/>
</dbReference>
<evidence type="ECO:0000256" key="21">
    <source>
        <dbReference type="ARBA" id="ARBA00045976"/>
    </source>
</evidence>
<keyword evidence="6" id="KW-0597">Phosphoprotein</keyword>
<evidence type="ECO:0000313" key="24">
    <source>
        <dbReference type="EMBL" id="KAF3854867.1"/>
    </source>
</evidence>
<evidence type="ECO:0000256" key="6">
    <source>
        <dbReference type="ARBA" id="ARBA00022553"/>
    </source>
</evidence>
<evidence type="ECO:0000256" key="7">
    <source>
        <dbReference type="ARBA" id="ARBA00022568"/>
    </source>
</evidence>
<keyword evidence="13" id="KW-0406">Ion transport</keyword>
<evidence type="ECO:0000256" key="5">
    <source>
        <dbReference type="ARBA" id="ARBA00022475"/>
    </source>
</evidence>
<dbReference type="GO" id="GO:0005262">
    <property type="term" value="F:calcium channel activity"/>
    <property type="evidence" value="ECO:0007669"/>
    <property type="project" value="TreeGrafter"/>
</dbReference>
<feature type="transmembrane region" description="Helical" evidence="22">
    <location>
        <begin position="202"/>
        <end position="224"/>
    </location>
</feature>
<evidence type="ECO:0000313" key="25">
    <source>
        <dbReference type="Proteomes" id="UP000518266"/>
    </source>
</evidence>
<evidence type="ECO:0000256" key="9">
    <source>
        <dbReference type="ARBA" id="ARBA00022692"/>
    </source>
</evidence>
<accession>A0A7J5Z261</accession>
<dbReference type="GO" id="GO:0060291">
    <property type="term" value="P:long-term synaptic potentiation"/>
    <property type="evidence" value="ECO:0007669"/>
    <property type="project" value="TreeGrafter"/>
</dbReference>
<keyword evidence="5" id="KW-1003">Cell membrane</keyword>
<evidence type="ECO:0000256" key="19">
    <source>
        <dbReference type="ARBA" id="ARBA00042297"/>
    </source>
</evidence>
<keyword evidence="15" id="KW-0844">Vision</keyword>
<keyword evidence="9 22" id="KW-0812">Transmembrane</keyword>
<keyword evidence="14 22" id="KW-0472">Membrane</keyword>
<dbReference type="AlphaFoldDB" id="A0A7J5Z261"/>
<feature type="transmembrane region" description="Helical" evidence="22">
    <location>
        <begin position="149"/>
        <end position="182"/>
    </location>
</feature>
<dbReference type="GO" id="GO:0060292">
    <property type="term" value="P:long-term synaptic depression"/>
    <property type="evidence" value="ECO:0007669"/>
    <property type="project" value="TreeGrafter"/>
</dbReference>
<dbReference type="GO" id="GO:0007601">
    <property type="term" value="P:visual perception"/>
    <property type="evidence" value="ECO:0007669"/>
    <property type="project" value="UniProtKB-KW"/>
</dbReference>
<dbReference type="InterPro" id="IPR044880">
    <property type="entry name" value="NCX_ion-bd_dom_sf"/>
</dbReference>
<evidence type="ECO:0000256" key="22">
    <source>
        <dbReference type="SAM" id="Phobius"/>
    </source>
</evidence>
<keyword evidence="7" id="KW-0109">Calcium transport</keyword>
<keyword evidence="8" id="KW-0716">Sensory transduction</keyword>
<evidence type="ECO:0000256" key="13">
    <source>
        <dbReference type="ARBA" id="ARBA00023065"/>
    </source>
</evidence>
<dbReference type="FunFam" id="1.20.1420.30:FF:000004">
    <property type="entry name" value="Sodium/potassium/calcium exchanger 2 isoform 1"/>
    <property type="match status" value="1"/>
</dbReference>
<evidence type="ECO:0000256" key="8">
    <source>
        <dbReference type="ARBA" id="ARBA00022606"/>
    </source>
</evidence>
<dbReference type="GO" id="GO:0008273">
    <property type="term" value="F:calcium, potassium:sodium antiporter activity"/>
    <property type="evidence" value="ECO:0007669"/>
    <property type="project" value="TreeGrafter"/>
</dbReference>
<proteinExistence type="inferred from homology"/>
<comment type="caution">
    <text evidence="24">The sequence shown here is derived from an EMBL/GenBank/DDBJ whole genome shotgun (WGS) entry which is preliminary data.</text>
</comment>
<dbReference type="OrthoDB" id="8914262at2759"/>
<keyword evidence="11" id="KW-0769">Symport</keyword>
<protein>
    <recommendedName>
        <fullName evidence="17">Sodium/potassium/calcium exchanger 1</fullName>
    </recommendedName>
    <alternativeName>
        <fullName evidence="18">Na(+)/K(+)/Ca(2+)-exchange protein 1</fullName>
    </alternativeName>
    <alternativeName>
        <fullName evidence="19">Retinal rod Na-Ca+K exchanger</fullName>
    </alternativeName>
    <alternativeName>
        <fullName evidence="20">Solute carrier family 24 member 1</fullName>
    </alternativeName>
</protein>
<evidence type="ECO:0000259" key="23">
    <source>
        <dbReference type="Pfam" id="PF01699"/>
    </source>
</evidence>
<reference evidence="24 25" key="1">
    <citation type="submission" date="2020-03" db="EMBL/GenBank/DDBJ databases">
        <title>Dissostichus mawsoni Genome sequencing and assembly.</title>
        <authorList>
            <person name="Park H."/>
        </authorList>
    </citation>
    <scope>NUCLEOTIDE SEQUENCE [LARGE SCALE GENOMIC DNA]</scope>
    <source>
        <strain evidence="24">DM0001</strain>
        <tissue evidence="24">Muscle</tissue>
    </source>
</reference>
<dbReference type="InterPro" id="IPR004837">
    <property type="entry name" value="NaCa_Exmemb"/>
</dbReference>
<comment type="subcellular location">
    <subcellularLocation>
        <location evidence="1">Cell membrane</location>
        <topology evidence="1">Multi-pass membrane protein</topology>
    </subcellularLocation>
</comment>
<evidence type="ECO:0000256" key="20">
    <source>
        <dbReference type="ARBA" id="ARBA00042684"/>
    </source>
</evidence>
<evidence type="ECO:0000256" key="17">
    <source>
        <dbReference type="ARBA" id="ARBA00040585"/>
    </source>
</evidence>
<organism evidence="24 25">
    <name type="scientific">Dissostichus mawsoni</name>
    <name type="common">Antarctic cod</name>
    <dbReference type="NCBI Taxonomy" id="36200"/>
    <lineage>
        <taxon>Eukaryota</taxon>
        <taxon>Metazoa</taxon>
        <taxon>Chordata</taxon>
        <taxon>Craniata</taxon>
        <taxon>Vertebrata</taxon>
        <taxon>Euteleostomi</taxon>
        <taxon>Actinopterygii</taxon>
        <taxon>Neopterygii</taxon>
        <taxon>Teleostei</taxon>
        <taxon>Neoteleostei</taxon>
        <taxon>Acanthomorphata</taxon>
        <taxon>Eupercaria</taxon>
        <taxon>Perciformes</taxon>
        <taxon>Notothenioidei</taxon>
        <taxon>Nototheniidae</taxon>
        <taxon>Dissostichus</taxon>
    </lineage>
</organism>
<evidence type="ECO:0000256" key="10">
    <source>
        <dbReference type="ARBA" id="ARBA00022837"/>
    </source>
</evidence>
<evidence type="ECO:0000256" key="14">
    <source>
        <dbReference type="ARBA" id="ARBA00023136"/>
    </source>
</evidence>
<evidence type="ECO:0000256" key="2">
    <source>
        <dbReference type="ARBA" id="ARBA00005364"/>
    </source>
</evidence>
<keyword evidence="12 22" id="KW-1133">Transmembrane helix</keyword>
<sequence>MSPKPHQHMFCKNKRTAAEMDLVSPLLGFSLYTLPADYQCQTERAFVNASDWRGCWRKFNKEGRGGHTTHELKPTDETEKHVALHLNTTQSPGESPNFKGDYPEDLFSIEDLCDAFFVPALGVITDRLAISDDVAGATFMAAGRSAPTFFGFLIGIFLAHSNVGIGTIVGLTVFNILFVIGVCALASREVLLLTWWPLFRDGSFYIFGLILLIIFFLDNVIMWWESMMQLASYTVYEDVAAGYNGSGGSEDVGRKEDSIHFRENKNYKEEEREKEDKPLSLKWPDTRRKQITTSSCCPSSSLCGSQFQMFATRNPENDLCSPSWPLFCGLSVSSSVGTNIFNITMGLPVPWLLYSSFHGFAPVAVSSNGLFCSILSPHGLLGRELELLCLHSQYHHCFGGKMFCARRKRLHLCRVLFLLSGVFLCTLYQLTISARLYKPLPMPQIGEDFGEGSTEGVNEATVETQGSEEPLTATHEFEPTDQTTPEIHVAHSDINSNFEAFTPTEPPLSPTTKRTMVHCIFVAPEPPQETPSPTPALPGEAPYLKGEYPEDLFSVEDRRQGWVILHVFGMLYMFISLAIVCDEFFVPALGVITETLAISDDVAGATSWLLEVLPPNFSPP</sequence>
<dbReference type="Gene3D" id="1.20.1420.30">
    <property type="entry name" value="NCX, central ion-binding region"/>
    <property type="match status" value="1"/>
</dbReference>
<name>A0A7J5Z261_DISMA</name>
<keyword evidence="25" id="KW-1185">Reference proteome</keyword>
<evidence type="ECO:0000256" key="16">
    <source>
        <dbReference type="ARBA" id="ARBA00033627"/>
    </source>
</evidence>
<gene>
    <name evidence="24" type="ORF">F7725_022922</name>
</gene>
<keyword evidence="10" id="KW-0106">Calcium</keyword>
<dbReference type="GO" id="GO:0005886">
    <property type="term" value="C:plasma membrane"/>
    <property type="evidence" value="ECO:0007669"/>
    <property type="project" value="UniProtKB-SubCell"/>
</dbReference>
<evidence type="ECO:0000256" key="15">
    <source>
        <dbReference type="ARBA" id="ARBA00023305"/>
    </source>
</evidence>
<dbReference type="Proteomes" id="UP000518266">
    <property type="component" value="Unassembled WGS sequence"/>
</dbReference>
<dbReference type="GO" id="GO:0006874">
    <property type="term" value="P:intracellular calcium ion homeostasis"/>
    <property type="evidence" value="ECO:0007669"/>
    <property type="project" value="TreeGrafter"/>
</dbReference>
<comment type="similarity">
    <text evidence="2">Belongs to the Ca(2+):cation antiporter (CaCA) (TC 2.A.19) family. SLC24A subfamily.</text>
</comment>
<evidence type="ECO:0000256" key="11">
    <source>
        <dbReference type="ARBA" id="ARBA00022847"/>
    </source>
</evidence>
<feature type="transmembrane region" description="Helical" evidence="22">
    <location>
        <begin position="411"/>
        <end position="432"/>
    </location>
</feature>
<evidence type="ECO:0000256" key="4">
    <source>
        <dbReference type="ARBA" id="ARBA00022449"/>
    </source>
</evidence>
<keyword evidence="3" id="KW-0813">Transport</keyword>
<keyword evidence="4" id="KW-0050">Antiport</keyword>